<dbReference type="PRINTS" id="PR00834">
    <property type="entry name" value="PROTEASES2C"/>
</dbReference>
<dbReference type="InterPro" id="IPR036034">
    <property type="entry name" value="PDZ_sf"/>
</dbReference>
<keyword evidence="2" id="KW-0645">Protease</keyword>
<feature type="compositionally biased region" description="Basic and acidic residues" evidence="5">
    <location>
        <begin position="22"/>
        <end position="35"/>
    </location>
</feature>
<feature type="region of interest" description="Disordered" evidence="5">
    <location>
        <begin position="18"/>
        <end position="69"/>
    </location>
</feature>
<dbReference type="AlphaFoldDB" id="A0AAW1PYY6"/>
<evidence type="ECO:0000256" key="1">
    <source>
        <dbReference type="ARBA" id="ARBA00010541"/>
    </source>
</evidence>
<gene>
    <name evidence="7" type="ORF">WJX73_001994</name>
</gene>
<keyword evidence="8" id="KW-1185">Reference proteome</keyword>
<organism evidence="7 8">
    <name type="scientific">Symbiochloris irregularis</name>
    <dbReference type="NCBI Taxonomy" id="706552"/>
    <lineage>
        <taxon>Eukaryota</taxon>
        <taxon>Viridiplantae</taxon>
        <taxon>Chlorophyta</taxon>
        <taxon>core chlorophytes</taxon>
        <taxon>Trebouxiophyceae</taxon>
        <taxon>Trebouxiales</taxon>
        <taxon>Trebouxiaceae</taxon>
        <taxon>Symbiochloris</taxon>
    </lineage>
</organism>
<comment type="similarity">
    <text evidence="1">Belongs to the peptidase S1C family.</text>
</comment>
<dbReference type="SUPFAM" id="SSF50156">
    <property type="entry name" value="PDZ domain-like"/>
    <property type="match status" value="1"/>
</dbReference>
<dbReference type="Gene3D" id="3.20.190.20">
    <property type="match status" value="1"/>
</dbReference>
<evidence type="ECO:0000256" key="4">
    <source>
        <dbReference type="ARBA" id="ARBA00022825"/>
    </source>
</evidence>
<name>A0AAW1PYY6_9CHLO</name>
<comment type="caution">
    <text evidence="7">The sequence shown here is derived from an EMBL/GenBank/DDBJ whole genome shotgun (WGS) entry which is preliminary data.</text>
</comment>
<dbReference type="InterPro" id="IPR046449">
    <property type="entry name" value="DEGP_PDZ_sf"/>
</dbReference>
<evidence type="ECO:0000313" key="8">
    <source>
        <dbReference type="Proteomes" id="UP001465755"/>
    </source>
</evidence>
<proteinExistence type="inferred from homology"/>
<dbReference type="GO" id="GO:0004252">
    <property type="term" value="F:serine-type endopeptidase activity"/>
    <property type="evidence" value="ECO:0007669"/>
    <property type="project" value="InterPro"/>
</dbReference>
<dbReference type="EMBL" id="JALJOQ010000002">
    <property type="protein sequence ID" value="KAK9813853.1"/>
    <property type="molecule type" value="Genomic_DNA"/>
</dbReference>
<dbReference type="Pfam" id="PF17815">
    <property type="entry name" value="PDZ_3"/>
    <property type="match status" value="1"/>
</dbReference>
<reference evidence="7 8" key="1">
    <citation type="journal article" date="2024" name="Nat. Commun.">
        <title>Phylogenomics reveals the evolutionary origins of lichenization in chlorophyte algae.</title>
        <authorList>
            <person name="Puginier C."/>
            <person name="Libourel C."/>
            <person name="Otte J."/>
            <person name="Skaloud P."/>
            <person name="Haon M."/>
            <person name="Grisel S."/>
            <person name="Petersen M."/>
            <person name="Berrin J.G."/>
            <person name="Delaux P.M."/>
            <person name="Dal Grande F."/>
            <person name="Keller J."/>
        </authorList>
    </citation>
    <scope>NUCLEOTIDE SEQUENCE [LARGE SCALE GENOMIC DNA]</scope>
    <source>
        <strain evidence="7 8">SAG 2036</strain>
    </source>
</reference>
<feature type="domain" description="Protease Do-like PDZ" evidence="6">
    <location>
        <begin position="422"/>
        <end position="567"/>
    </location>
</feature>
<keyword evidence="4" id="KW-0720">Serine protease</keyword>
<feature type="compositionally biased region" description="Acidic residues" evidence="5">
    <location>
        <begin position="593"/>
        <end position="603"/>
    </location>
</feature>
<evidence type="ECO:0000256" key="3">
    <source>
        <dbReference type="ARBA" id="ARBA00022801"/>
    </source>
</evidence>
<evidence type="ECO:0000256" key="2">
    <source>
        <dbReference type="ARBA" id="ARBA00022670"/>
    </source>
</evidence>
<dbReference type="PANTHER" id="PTHR45980:SF18">
    <property type="entry name" value="PROTEASE DO-LIKE 9"/>
    <property type="match status" value="1"/>
</dbReference>
<dbReference type="SUPFAM" id="SSF50494">
    <property type="entry name" value="Trypsin-like serine proteases"/>
    <property type="match status" value="1"/>
</dbReference>
<dbReference type="Gene3D" id="2.30.42.10">
    <property type="match status" value="1"/>
</dbReference>
<evidence type="ECO:0000259" key="6">
    <source>
        <dbReference type="Pfam" id="PF17815"/>
    </source>
</evidence>
<sequence>MALRRSLNGLARTLRCSPQLALDRRKDSAQEHAKGAEPWTLQANKKQPRKKPGGQKQKPGVLPTMSNGAVLEKLPTDSLSYNELEAELSEEELEELDAAGARFMDAVVKVYCVHTEPNWSLPWQRKRQYASTSSGFIVDSGKKRPYLLTNAHSVEYHSQVKVKRRGDDQKFLAQVLAIGTECDIALLTVEDDAFWEGVEPLKFGPLPRLQDAVAVIGYPIGGDTISVTSGVVSRIEVTAYVHGSTELLAVQIDAAINSGNSGGPVFNANGQCVGIAFQSIGGDAENVGYAIPLPVISHFLSDFERNGRYSGFPNLNLRFQRMESNSMRAFYGMAPKQKGVLIRHVAPTAPTAGVMQADDVLMRFDGIQIANDATVPFRVGERIAFNYLVSQKFSGETAELEVLRGGQPHTLQVTLTRPSPLVPLHLDGQDPSYFVIAGLVFTHCSEPYLSSEYGSNYISDSPVKLLDRLLHGDRSHADEQVVVLSQVLACDATLGYEDLYDLQLQSFNGTAVRNLRHLAGLVRQCEEPHMRFDLDHHEAVLLDCKAGKAATEEILTAHSIPLDVSPDLKDLSAFPPGYSPHAPPRRRQLNAAPEDDAADFADL</sequence>
<dbReference type="InterPro" id="IPR043504">
    <property type="entry name" value="Peptidase_S1_PA_chymotrypsin"/>
</dbReference>
<feature type="region of interest" description="Disordered" evidence="5">
    <location>
        <begin position="573"/>
        <end position="603"/>
    </location>
</feature>
<dbReference type="InterPro" id="IPR001940">
    <property type="entry name" value="Peptidase_S1C"/>
</dbReference>
<dbReference type="PANTHER" id="PTHR45980">
    <property type="match status" value="1"/>
</dbReference>
<dbReference type="InterPro" id="IPR009003">
    <property type="entry name" value="Peptidase_S1_PA"/>
</dbReference>
<dbReference type="FunFam" id="2.40.10.10:FF:000012">
    <property type="entry name" value="protease Do-like 9"/>
    <property type="match status" value="1"/>
</dbReference>
<accession>A0AAW1PYY6</accession>
<evidence type="ECO:0000256" key="5">
    <source>
        <dbReference type="SAM" id="MobiDB-lite"/>
    </source>
</evidence>
<dbReference type="GO" id="GO:0006508">
    <property type="term" value="P:proteolysis"/>
    <property type="evidence" value="ECO:0007669"/>
    <property type="project" value="UniProtKB-KW"/>
</dbReference>
<dbReference type="Gene3D" id="2.40.10.10">
    <property type="entry name" value="Trypsin-like serine proteases"/>
    <property type="match status" value="2"/>
</dbReference>
<protein>
    <recommendedName>
        <fullName evidence="6">Protease Do-like PDZ domain-containing protein</fullName>
    </recommendedName>
</protein>
<dbReference type="Proteomes" id="UP001465755">
    <property type="component" value="Unassembled WGS sequence"/>
</dbReference>
<keyword evidence="3" id="KW-0378">Hydrolase</keyword>
<evidence type="ECO:0000313" key="7">
    <source>
        <dbReference type="EMBL" id="KAK9813853.1"/>
    </source>
</evidence>
<dbReference type="Pfam" id="PF13365">
    <property type="entry name" value="Trypsin_2"/>
    <property type="match status" value="1"/>
</dbReference>
<dbReference type="InterPro" id="IPR041517">
    <property type="entry name" value="DEGP_PDZ"/>
</dbReference>